<dbReference type="PANTHER" id="PTHR30028">
    <property type="entry name" value="UPF0014 INNER MEMBRANE PROTEIN YBBM-RELATED"/>
    <property type="match status" value="1"/>
</dbReference>
<name>A0A7S7RM86_9BACT</name>
<dbReference type="AlphaFoldDB" id="A0A7S7RM86"/>
<keyword evidence="4 6" id="KW-1133">Transmembrane helix</keyword>
<sequence>MELIPAQNLLYMLLPLSLVWYFYYKWIDDSKEILYASSRMVVQLLLIGYALIYIFENDSWFIGLFIILIMITMSSLIVLRNLHNKTLYVYSVIVFAIAIGGSVNLVLVIKFVLELTPFYEPRYVVPIAGMIYANSMNAVSLAAERFEKELLISTYEQARKVVFKASLIPTINTFLAVGIVSLPGMMTGQILSGIDPLIAVRYQIVVMAMILGSAGISVVLYLLMINKQR</sequence>
<dbReference type="PANTHER" id="PTHR30028:SF0">
    <property type="entry name" value="PROTEIN ALUMINUM SENSITIVE 3"/>
    <property type="match status" value="1"/>
</dbReference>
<reference evidence="7 8" key="1">
    <citation type="submission" date="2020-05" db="EMBL/GenBank/DDBJ databases">
        <title>Sulfurimonas marisnigri, sp. nov., and Sulfurimonas baltica, sp. nov., manganese oxide reducing chemolithoautotrophs of the class Epsilonproteobacteria isolated from the pelagic redoxclines of the Black and Baltic Seas and emended description of the genus Sulfurimonas.</title>
        <authorList>
            <person name="Henkel J.V."/>
            <person name="Laudan C."/>
            <person name="Werner J."/>
            <person name="Neu T."/>
            <person name="Plewe S."/>
            <person name="Sproer C."/>
            <person name="Bunk B."/>
            <person name="Schulz-Vogt H.N."/>
        </authorList>
    </citation>
    <scope>NUCLEOTIDE SEQUENCE [LARGE SCALE GENOMIC DNA]</scope>
    <source>
        <strain evidence="7 8">GD2</strain>
    </source>
</reference>
<dbReference type="Pfam" id="PF03649">
    <property type="entry name" value="UPF0014"/>
    <property type="match status" value="1"/>
</dbReference>
<evidence type="ECO:0000256" key="5">
    <source>
        <dbReference type="ARBA" id="ARBA00023136"/>
    </source>
</evidence>
<evidence type="ECO:0000313" key="7">
    <source>
        <dbReference type="EMBL" id="QOY51060.1"/>
    </source>
</evidence>
<comment type="subcellular location">
    <subcellularLocation>
        <location evidence="1">Membrane</location>
        <topology evidence="1">Multi-pass membrane protein</topology>
    </subcellularLocation>
</comment>
<keyword evidence="8" id="KW-1185">Reference proteome</keyword>
<dbReference type="GO" id="GO:0005886">
    <property type="term" value="C:plasma membrane"/>
    <property type="evidence" value="ECO:0007669"/>
    <property type="project" value="TreeGrafter"/>
</dbReference>
<protein>
    <submittedName>
        <fullName evidence="7">ABC transporter permease</fullName>
    </submittedName>
</protein>
<dbReference type="Proteomes" id="UP000593994">
    <property type="component" value="Chromosome"/>
</dbReference>
<feature type="transmembrane region" description="Helical" evidence="6">
    <location>
        <begin position="6"/>
        <end position="24"/>
    </location>
</feature>
<feature type="transmembrane region" description="Helical" evidence="6">
    <location>
        <begin position="161"/>
        <end position="182"/>
    </location>
</feature>
<evidence type="ECO:0000256" key="6">
    <source>
        <dbReference type="SAM" id="Phobius"/>
    </source>
</evidence>
<keyword evidence="3 6" id="KW-0812">Transmembrane</keyword>
<evidence type="ECO:0000313" key="8">
    <source>
        <dbReference type="Proteomes" id="UP000593994"/>
    </source>
</evidence>
<proteinExistence type="inferred from homology"/>
<dbReference type="EMBL" id="CP054492">
    <property type="protein sequence ID" value="QOY51060.1"/>
    <property type="molecule type" value="Genomic_DNA"/>
</dbReference>
<keyword evidence="5 6" id="KW-0472">Membrane</keyword>
<dbReference type="KEGG" id="sbal:HUE88_07875"/>
<evidence type="ECO:0000256" key="3">
    <source>
        <dbReference type="ARBA" id="ARBA00022692"/>
    </source>
</evidence>
<evidence type="ECO:0000256" key="1">
    <source>
        <dbReference type="ARBA" id="ARBA00004141"/>
    </source>
</evidence>
<feature type="transmembrane region" description="Helical" evidence="6">
    <location>
        <begin position="36"/>
        <end position="55"/>
    </location>
</feature>
<feature type="transmembrane region" description="Helical" evidence="6">
    <location>
        <begin position="61"/>
        <end position="80"/>
    </location>
</feature>
<feature type="transmembrane region" description="Helical" evidence="6">
    <location>
        <begin position="202"/>
        <end position="223"/>
    </location>
</feature>
<comment type="similarity">
    <text evidence="2">Belongs to the UPF0014 family.</text>
</comment>
<gene>
    <name evidence="7" type="ORF">HUE88_07875</name>
</gene>
<feature type="transmembrane region" description="Helical" evidence="6">
    <location>
        <begin position="123"/>
        <end position="141"/>
    </location>
</feature>
<evidence type="ECO:0000256" key="2">
    <source>
        <dbReference type="ARBA" id="ARBA00005268"/>
    </source>
</evidence>
<accession>A0A7S7RM86</accession>
<dbReference type="InterPro" id="IPR005226">
    <property type="entry name" value="UPF0014_fam"/>
</dbReference>
<evidence type="ECO:0000256" key="4">
    <source>
        <dbReference type="ARBA" id="ARBA00022989"/>
    </source>
</evidence>
<dbReference type="RefSeq" id="WP_194368175.1">
    <property type="nucleotide sequence ID" value="NZ_CP054492.1"/>
</dbReference>
<feature type="transmembrane region" description="Helical" evidence="6">
    <location>
        <begin position="87"/>
        <end position="111"/>
    </location>
</feature>
<organism evidence="7 8">
    <name type="scientific">Candidatus Sulfurimonas baltica</name>
    <dbReference type="NCBI Taxonomy" id="2740404"/>
    <lineage>
        <taxon>Bacteria</taxon>
        <taxon>Pseudomonadati</taxon>
        <taxon>Campylobacterota</taxon>
        <taxon>Epsilonproteobacteria</taxon>
        <taxon>Campylobacterales</taxon>
        <taxon>Sulfurimonadaceae</taxon>
        <taxon>Sulfurimonas</taxon>
    </lineage>
</organism>